<dbReference type="Proteomes" id="UP000297527">
    <property type="component" value="Unassembled WGS sequence"/>
</dbReference>
<evidence type="ECO:0000313" key="2">
    <source>
        <dbReference type="Proteomes" id="UP000297527"/>
    </source>
</evidence>
<name>A0A4Z1HFG8_9HELO</name>
<organism evidence="1 2">
    <name type="scientific">Botryotinia convoluta</name>
    <dbReference type="NCBI Taxonomy" id="54673"/>
    <lineage>
        <taxon>Eukaryota</taxon>
        <taxon>Fungi</taxon>
        <taxon>Dikarya</taxon>
        <taxon>Ascomycota</taxon>
        <taxon>Pezizomycotina</taxon>
        <taxon>Leotiomycetes</taxon>
        <taxon>Helotiales</taxon>
        <taxon>Sclerotiniaceae</taxon>
        <taxon>Botryotinia</taxon>
    </lineage>
</organism>
<comment type="caution">
    <text evidence="1">The sequence shown here is derived from an EMBL/GenBank/DDBJ whole genome shotgun (WGS) entry which is preliminary data.</text>
</comment>
<sequence length="375" mass="42019">MSDPFSAASDAVGIISLGIQVSQGLVKYCSQVKNFTSEIATFKAKAESIDGILQNLESVLKKTEREQKIIPNSVVLTLNGCEETLKKLNEGVGGHGKDRLSNRLTYFVRDDLAAACNMLDSLQHNLSNALQVWIFKQQLLFESPSLLAQRCSELNAAKAESSLLLLKYEHNFRLHLHSFTMFFKRDAGRFSIGPLLSFSATAPGSSPAFRLFCASKYRHPDRRPYRRASDGRRWVPSEYDVLRMHPEFDSSGKSNWDLSGHVIKYDEPDKVLEQLEELVNHTLNDLRILFQSGEASPKDLDQTGETLSELIESSVVDMPIILEAIFLQSEKALEFILSQDPSAVNEILYKSQETPLHVARTWPEGLSILIRAGAM</sequence>
<dbReference type="OrthoDB" id="5422117at2759"/>
<evidence type="ECO:0000313" key="1">
    <source>
        <dbReference type="EMBL" id="TGO47515.1"/>
    </source>
</evidence>
<reference evidence="1 2" key="1">
    <citation type="submission" date="2017-12" db="EMBL/GenBank/DDBJ databases">
        <title>Comparative genomics of Botrytis spp.</title>
        <authorList>
            <person name="Valero-Jimenez C.A."/>
            <person name="Tapia P."/>
            <person name="Veloso J."/>
            <person name="Silva-Moreno E."/>
            <person name="Staats M."/>
            <person name="Valdes J.H."/>
            <person name="Van Kan J.A.L."/>
        </authorList>
    </citation>
    <scope>NUCLEOTIDE SEQUENCE [LARGE SCALE GENOMIC DNA]</scope>
    <source>
        <strain evidence="1 2">MUCL11595</strain>
    </source>
</reference>
<dbReference type="EMBL" id="PQXN01000273">
    <property type="protein sequence ID" value="TGO47515.1"/>
    <property type="molecule type" value="Genomic_DNA"/>
</dbReference>
<accession>A0A4Z1HFG8</accession>
<proteinExistence type="predicted"/>
<keyword evidence="2" id="KW-1185">Reference proteome</keyword>
<gene>
    <name evidence="1" type="ORF">BCON_0274g00020</name>
</gene>
<protein>
    <recommendedName>
        <fullName evidence="3">Fungal N-terminal domain-containing protein</fullName>
    </recommendedName>
</protein>
<evidence type="ECO:0008006" key="3">
    <source>
        <dbReference type="Google" id="ProtNLM"/>
    </source>
</evidence>
<dbReference type="AlphaFoldDB" id="A0A4Z1HFG8"/>